<evidence type="ECO:0008006" key="7">
    <source>
        <dbReference type="Google" id="ProtNLM"/>
    </source>
</evidence>
<evidence type="ECO:0000313" key="6">
    <source>
        <dbReference type="Proteomes" id="UP000277580"/>
    </source>
</evidence>
<dbReference type="EMBL" id="ML119145">
    <property type="protein sequence ID" value="RPB10212.1"/>
    <property type="molecule type" value="Genomic_DNA"/>
</dbReference>
<evidence type="ECO:0000256" key="2">
    <source>
        <dbReference type="PROSITE-ProRule" id="PRU00266"/>
    </source>
</evidence>
<keyword evidence="6" id="KW-1185">Reference proteome</keyword>
<dbReference type="PROSITE" id="PS50137">
    <property type="entry name" value="DS_RBD"/>
    <property type="match status" value="1"/>
</dbReference>
<keyword evidence="1 2" id="KW-0694">RNA-binding</keyword>
<accession>A0A3N4KLN8</accession>
<dbReference type="SUPFAM" id="SSF69065">
    <property type="entry name" value="RNase III domain-like"/>
    <property type="match status" value="1"/>
</dbReference>
<dbReference type="InterPro" id="IPR036389">
    <property type="entry name" value="RNase_III_sf"/>
</dbReference>
<organism evidence="5 6">
    <name type="scientific">Morchella conica CCBAS932</name>
    <dbReference type="NCBI Taxonomy" id="1392247"/>
    <lineage>
        <taxon>Eukaryota</taxon>
        <taxon>Fungi</taxon>
        <taxon>Dikarya</taxon>
        <taxon>Ascomycota</taxon>
        <taxon>Pezizomycotina</taxon>
        <taxon>Pezizomycetes</taxon>
        <taxon>Pezizales</taxon>
        <taxon>Morchellaceae</taxon>
        <taxon>Morchella</taxon>
    </lineage>
</organism>
<evidence type="ECO:0000259" key="4">
    <source>
        <dbReference type="PROSITE" id="PS50142"/>
    </source>
</evidence>
<dbReference type="SMART" id="SM00358">
    <property type="entry name" value="DSRM"/>
    <property type="match status" value="1"/>
</dbReference>
<dbReference type="Pfam" id="PF00035">
    <property type="entry name" value="dsrm"/>
    <property type="match status" value="1"/>
</dbReference>
<evidence type="ECO:0000313" key="5">
    <source>
        <dbReference type="EMBL" id="RPB10212.1"/>
    </source>
</evidence>
<dbReference type="Proteomes" id="UP000277580">
    <property type="component" value="Unassembled WGS sequence"/>
</dbReference>
<feature type="domain" description="RNase III" evidence="4">
    <location>
        <begin position="46"/>
        <end position="143"/>
    </location>
</feature>
<proteinExistence type="predicted"/>
<dbReference type="AlphaFoldDB" id="A0A3N4KLN8"/>
<reference evidence="5 6" key="1">
    <citation type="journal article" date="2018" name="Nat. Ecol. Evol.">
        <title>Pezizomycetes genomes reveal the molecular basis of ectomycorrhizal truffle lifestyle.</title>
        <authorList>
            <person name="Murat C."/>
            <person name="Payen T."/>
            <person name="Noel B."/>
            <person name="Kuo A."/>
            <person name="Morin E."/>
            <person name="Chen J."/>
            <person name="Kohler A."/>
            <person name="Krizsan K."/>
            <person name="Balestrini R."/>
            <person name="Da Silva C."/>
            <person name="Montanini B."/>
            <person name="Hainaut M."/>
            <person name="Levati E."/>
            <person name="Barry K.W."/>
            <person name="Belfiori B."/>
            <person name="Cichocki N."/>
            <person name="Clum A."/>
            <person name="Dockter R.B."/>
            <person name="Fauchery L."/>
            <person name="Guy J."/>
            <person name="Iotti M."/>
            <person name="Le Tacon F."/>
            <person name="Lindquist E.A."/>
            <person name="Lipzen A."/>
            <person name="Malagnac F."/>
            <person name="Mello A."/>
            <person name="Molinier V."/>
            <person name="Miyauchi S."/>
            <person name="Poulain J."/>
            <person name="Riccioni C."/>
            <person name="Rubini A."/>
            <person name="Sitrit Y."/>
            <person name="Splivallo R."/>
            <person name="Traeger S."/>
            <person name="Wang M."/>
            <person name="Zifcakova L."/>
            <person name="Wipf D."/>
            <person name="Zambonelli A."/>
            <person name="Paolocci F."/>
            <person name="Nowrousian M."/>
            <person name="Ottonello S."/>
            <person name="Baldrian P."/>
            <person name="Spatafora J.W."/>
            <person name="Henrissat B."/>
            <person name="Nagy L.G."/>
            <person name="Aury J.M."/>
            <person name="Wincker P."/>
            <person name="Grigoriev I.V."/>
            <person name="Bonfante P."/>
            <person name="Martin F.M."/>
        </authorList>
    </citation>
    <scope>NUCLEOTIDE SEQUENCE [LARGE SCALE GENOMIC DNA]</scope>
    <source>
        <strain evidence="5 6">CCBAS932</strain>
    </source>
</reference>
<sequence>MATPWFSIYGIPVLPPYQETPLLYNFQDKALEQVVYSLSQVQWLGVNDASGSERKDNEVLRWLGASVLKGLTGMLVMSLFPELGAGGLEDMTAALTTTSFYAHLSRVLSLHSRLTALNYTSDSDGILGKLFTAYIGGIHRELGTQRYHDLYIWYSQVVAPYAEKYHALYQEHISSTSTSNALITLKKPTFTVNTPGLLGTAVATPTSTEPPKPSSIEAKLRRQNISMYTSRLMEFAAKSRLSQPSFMFKDNGYQGMNIQWTVTVSLDGRDIATAVATTKLEAKHLASREALIILRAPIGPLPRKEKKAQARRVNAMIVG</sequence>
<name>A0A3N4KLN8_9PEZI</name>
<dbReference type="GO" id="GO:0004525">
    <property type="term" value="F:ribonuclease III activity"/>
    <property type="evidence" value="ECO:0007669"/>
    <property type="project" value="InterPro"/>
</dbReference>
<gene>
    <name evidence="5" type="ORF">P167DRAFT_576615</name>
</gene>
<evidence type="ECO:0000256" key="1">
    <source>
        <dbReference type="ARBA" id="ARBA00022884"/>
    </source>
</evidence>
<dbReference type="GO" id="GO:0006396">
    <property type="term" value="P:RNA processing"/>
    <property type="evidence" value="ECO:0007669"/>
    <property type="project" value="InterPro"/>
</dbReference>
<dbReference type="Gene3D" id="3.30.160.20">
    <property type="match status" value="1"/>
</dbReference>
<evidence type="ECO:0000259" key="3">
    <source>
        <dbReference type="PROSITE" id="PS50137"/>
    </source>
</evidence>
<protein>
    <recommendedName>
        <fullName evidence="7">DRBM domain-containing protein</fullName>
    </recommendedName>
</protein>
<dbReference type="GO" id="GO:0003723">
    <property type="term" value="F:RNA binding"/>
    <property type="evidence" value="ECO:0007669"/>
    <property type="project" value="UniProtKB-UniRule"/>
</dbReference>
<dbReference type="InterPro" id="IPR014720">
    <property type="entry name" value="dsRBD_dom"/>
</dbReference>
<dbReference type="InParanoid" id="A0A3N4KLN8"/>
<dbReference type="OrthoDB" id="2392202at2759"/>
<dbReference type="STRING" id="1392247.A0A3N4KLN8"/>
<dbReference type="Gene3D" id="1.10.1520.10">
    <property type="entry name" value="Ribonuclease III domain"/>
    <property type="match status" value="1"/>
</dbReference>
<dbReference type="PROSITE" id="PS50142">
    <property type="entry name" value="RNASE_3_2"/>
    <property type="match status" value="1"/>
</dbReference>
<dbReference type="InterPro" id="IPR000999">
    <property type="entry name" value="RNase_III_dom"/>
</dbReference>
<feature type="domain" description="DRBM" evidence="3">
    <location>
        <begin position="227"/>
        <end position="296"/>
    </location>
</feature>
<dbReference type="SUPFAM" id="SSF54768">
    <property type="entry name" value="dsRNA-binding domain-like"/>
    <property type="match status" value="1"/>
</dbReference>